<evidence type="ECO:0000313" key="2">
    <source>
        <dbReference type="EMBL" id="KAK4420048.1"/>
    </source>
</evidence>
<feature type="transmembrane region" description="Helical" evidence="1">
    <location>
        <begin position="144"/>
        <end position="168"/>
    </location>
</feature>
<keyword evidence="1" id="KW-0472">Membrane</keyword>
<evidence type="ECO:0000256" key="1">
    <source>
        <dbReference type="SAM" id="Phobius"/>
    </source>
</evidence>
<evidence type="ECO:0000313" key="3">
    <source>
        <dbReference type="Proteomes" id="UP001293254"/>
    </source>
</evidence>
<reference evidence="2" key="2">
    <citation type="journal article" date="2024" name="Plant">
        <title>Genomic evolution and insights into agronomic trait innovations of Sesamum species.</title>
        <authorList>
            <person name="Miao H."/>
            <person name="Wang L."/>
            <person name="Qu L."/>
            <person name="Liu H."/>
            <person name="Sun Y."/>
            <person name="Le M."/>
            <person name="Wang Q."/>
            <person name="Wei S."/>
            <person name="Zheng Y."/>
            <person name="Lin W."/>
            <person name="Duan Y."/>
            <person name="Cao H."/>
            <person name="Xiong S."/>
            <person name="Wang X."/>
            <person name="Wei L."/>
            <person name="Li C."/>
            <person name="Ma Q."/>
            <person name="Ju M."/>
            <person name="Zhao R."/>
            <person name="Li G."/>
            <person name="Mu C."/>
            <person name="Tian Q."/>
            <person name="Mei H."/>
            <person name="Zhang T."/>
            <person name="Gao T."/>
            <person name="Zhang H."/>
        </authorList>
    </citation>
    <scope>NUCLEOTIDE SEQUENCE</scope>
    <source>
        <strain evidence="2">3651</strain>
    </source>
</reference>
<gene>
    <name evidence="2" type="ORF">Salat_2417700</name>
</gene>
<accession>A0AAE2CFB8</accession>
<comment type="caution">
    <text evidence="2">The sequence shown here is derived from an EMBL/GenBank/DDBJ whole genome shotgun (WGS) entry which is preliminary data.</text>
</comment>
<keyword evidence="3" id="KW-1185">Reference proteome</keyword>
<sequence length="204" mass="23293">MNQSQTPTSSIKYTAKNVFHSQCRLHPSALAHLKGEWCWQQSPTLHPSPAQTPGSFSPSLLAATLNLFALFSIGSKYVRAMGLHDQTWSEYNYTARILNQTGSQPLEFSGFFSPGNNYIIQQQQQMANADDRQWRDRFTQRRRYAVLGVCMVLFIAFTGVTLSGPWHVTCKHDRQQRKHPHPYDDMDCLKFCDGPKCLIFCQGM</sequence>
<protein>
    <submittedName>
        <fullName evidence="2">Uncharacterized protein</fullName>
    </submittedName>
</protein>
<keyword evidence="1" id="KW-1133">Transmembrane helix</keyword>
<keyword evidence="1" id="KW-0812">Transmembrane</keyword>
<dbReference type="EMBL" id="JACGWO010000009">
    <property type="protein sequence ID" value="KAK4420048.1"/>
    <property type="molecule type" value="Genomic_DNA"/>
</dbReference>
<name>A0AAE2CFB8_9LAMI</name>
<organism evidence="2 3">
    <name type="scientific">Sesamum alatum</name>
    <dbReference type="NCBI Taxonomy" id="300844"/>
    <lineage>
        <taxon>Eukaryota</taxon>
        <taxon>Viridiplantae</taxon>
        <taxon>Streptophyta</taxon>
        <taxon>Embryophyta</taxon>
        <taxon>Tracheophyta</taxon>
        <taxon>Spermatophyta</taxon>
        <taxon>Magnoliopsida</taxon>
        <taxon>eudicotyledons</taxon>
        <taxon>Gunneridae</taxon>
        <taxon>Pentapetalae</taxon>
        <taxon>asterids</taxon>
        <taxon>lamiids</taxon>
        <taxon>Lamiales</taxon>
        <taxon>Pedaliaceae</taxon>
        <taxon>Sesamum</taxon>
    </lineage>
</organism>
<reference evidence="2" key="1">
    <citation type="submission" date="2020-06" db="EMBL/GenBank/DDBJ databases">
        <authorList>
            <person name="Li T."/>
            <person name="Hu X."/>
            <person name="Zhang T."/>
            <person name="Song X."/>
            <person name="Zhang H."/>
            <person name="Dai N."/>
            <person name="Sheng W."/>
            <person name="Hou X."/>
            <person name="Wei L."/>
        </authorList>
    </citation>
    <scope>NUCLEOTIDE SEQUENCE</scope>
    <source>
        <strain evidence="2">3651</strain>
        <tissue evidence="2">Leaf</tissue>
    </source>
</reference>
<dbReference type="Proteomes" id="UP001293254">
    <property type="component" value="Unassembled WGS sequence"/>
</dbReference>
<dbReference type="AlphaFoldDB" id="A0AAE2CFB8"/>
<proteinExistence type="predicted"/>